<evidence type="ECO:0000256" key="1">
    <source>
        <dbReference type="SAM" id="Coils"/>
    </source>
</evidence>
<feature type="coiled-coil region" evidence="1">
    <location>
        <begin position="127"/>
        <end position="178"/>
    </location>
</feature>
<evidence type="ECO:0000313" key="3">
    <source>
        <dbReference type="Proteomes" id="UP000192639"/>
    </source>
</evidence>
<keyword evidence="1" id="KW-0175">Coiled coil</keyword>
<dbReference type="VEuPathDB" id="MicrosporidiaDB:ECANGB1_1073"/>
<dbReference type="AlphaFoldDB" id="A0A1Y1S6W8"/>
<organism evidence="2 3">
    <name type="scientific">Enterospora canceri</name>
    <dbReference type="NCBI Taxonomy" id="1081671"/>
    <lineage>
        <taxon>Eukaryota</taxon>
        <taxon>Fungi</taxon>
        <taxon>Fungi incertae sedis</taxon>
        <taxon>Microsporidia</taxon>
        <taxon>Enterocytozoonidae</taxon>
        <taxon>Enterospora</taxon>
    </lineage>
</organism>
<reference evidence="2 3" key="1">
    <citation type="journal article" date="2017" name="Environ. Microbiol.">
        <title>Decay of the glycolytic pathway and adaptation to intranuclear parasitism within Enterocytozoonidae microsporidia.</title>
        <authorList>
            <person name="Wiredu Boakye D."/>
            <person name="Jaroenlak P."/>
            <person name="Prachumwat A."/>
            <person name="Williams T.A."/>
            <person name="Bateman K.S."/>
            <person name="Itsathitphaisarn O."/>
            <person name="Sritunyalucksana K."/>
            <person name="Paszkiewicz K.H."/>
            <person name="Moore K.A."/>
            <person name="Stentiford G.D."/>
            <person name="Williams B.A."/>
        </authorList>
    </citation>
    <scope>NUCLEOTIDE SEQUENCE [LARGE SCALE GENOMIC DNA]</scope>
    <source>
        <strain evidence="2 3">GB1</strain>
    </source>
</reference>
<protein>
    <submittedName>
        <fullName evidence="2">Uncharacterized protein</fullName>
    </submittedName>
</protein>
<name>A0A1Y1S6W8_9MICR</name>
<dbReference type="Proteomes" id="UP000192639">
    <property type="component" value="Unassembled WGS sequence"/>
</dbReference>
<gene>
    <name evidence="2" type="ORF">ECANGB1_1073</name>
</gene>
<dbReference type="EMBL" id="LWDP01000030">
    <property type="protein sequence ID" value="ORD94145.1"/>
    <property type="molecule type" value="Genomic_DNA"/>
</dbReference>
<sequence>MVKELPPNKHKETETRANLIDETVLFVKEPSDEGIHEENKYCASLGNGKKCKPGDVSANEEMNQGSMIAQITKEITQEEQQKEPELTEIVDQTARVKQVKNIDQITKTKPKLQAAKHVFNESNGALYDELMESRVQIESTKQDLEEAKNNLRTLLVALKKLKVEVNEKNELLKKCTAESERNKLKYVKAHETISELTKYIQVRDLGKVDDKVNPDMSNEPVTLSKKGMSERTRKKIRYYITKAIKKCGTKPVRVTIHRRNKASCVLVLTRNGENKIQNQIM</sequence>
<evidence type="ECO:0000313" key="2">
    <source>
        <dbReference type="EMBL" id="ORD94145.1"/>
    </source>
</evidence>
<keyword evidence="3" id="KW-1185">Reference proteome</keyword>
<comment type="caution">
    <text evidence="2">The sequence shown here is derived from an EMBL/GenBank/DDBJ whole genome shotgun (WGS) entry which is preliminary data.</text>
</comment>
<proteinExistence type="predicted"/>
<accession>A0A1Y1S6W8</accession>